<dbReference type="OrthoDB" id="9449373at2759"/>
<feature type="region of interest" description="Disordered" evidence="1">
    <location>
        <begin position="654"/>
        <end position="683"/>
    </location>
</feature>
<dbReference type="InterPro" id="IPR052685">
    <property type="entry name" value="Apoptosis_Repressor_CARD"/>
</dbReference>
<dbReference type="Pfam" id="PF00619">
    <property type="entry name" value="CARD"/>
    <property type="match status" value="1"/>
</dbReference>
<dbReference type="Proteomes" id="UP000437017">
    <property type="component" value="Unassembled WGS sequence"/>
</dbReference>
<gene>
    <name evidence="3" type="ORF">E2I00_013265</name>
</gene>
<dbReference type="PANTHER" id="PTHR22797">
    <property type="entry name" value="CARD6/NUCLEOLAR PROTEIN 3"/>
    <property type="match status" value="1"/>
</dbReference>
<evidence type="ECO:0000259" key="2">
    <source>
        <dbReference type="PROSITE" id="PS50209"/>
    </source>
</evidence>
<organism evidence="3 4">
    <name type="scientific">Balaenoptera physalus</name>
    <name type="common">Fin whale</name>
    <name type="synonym">Balaena physalus</name>
    <dbReference type="NCBI Taxonomy" id="9770"/>
    <lineage>
        <taxon>Eukaryota</taxon>
        <taxon>Metazoa</taxon>
        <taxon>Chordata</taxon>
        <taxon>Craniata</taxon>
        <taxon>Vertebrata</taxon>
        <taxon>Euteleostomi</taxon>
        <taxon>Mammalia</taxon>
        <taxon>Eutheria</taxon>
        <taxon>Laurasiatheria</taxon>
        <taxon>Artiodactyla</taxon>
        <taxon>Whippomorpha</taxon>
        <taxon>Cetacea</taxon>
        <taxon>Mysticeti</taxon>
        <taxon>Balaenopteridae</taxon>
        <taxon>Balaenoptera</taxon>
    </lineage>
</organism>
<dbReference type="SUPFAM" id="SSF47986">
    <property type="entry name" value="DEATH domain"/>
    <property type="match status" value="1"/>
</dbReference>
<dbReference type="InterPro" id="IPR001315">
    <property type="entry name" value="CARD"/>
</dbReference>
<reference evidence="3 4" key="1">
    <citation type="journal article" date="2019" name="PLoS ONE">
        <title>Genomic analyses reveal an absence of contemporary introgressive admixture between fin whales and blue whales, despite known hybrids.</title>
        <authorList>
            <person name="Westbury M.V."/>
            <person name="Petersen B."/>
            <person name="Lorenzen E.D."/>
        </authorList>
    </citation>
    <scope>NUCLEOTIDE SEQUENCE [LARGE SCALE GENOMIC DNA]</scope>
    <source>
        <strain evidence="3">FinWhale-01</strain>
    </source>
</reference>
<dbReference type="Pfam" id="PF25496">
    <property type="entry name" value="URGCP"/>
    <property type="match status" value="1"/>
</dbReference>
<evidence type="ECO:0000256" key="1">
    <source>
        <dbReference type="SAM" id="MobiDB-lite"/>
    </source>
</evidence>
<comment type="caution">
    <text evidence="3">The sequence shown here is derived from an EMBL/GenBank/DDBJ whole genome shotgun (WGS) entry which is preliminary data.</text>
</comment>
<keyword evidence="4" id="KW-1185">Reference proteome</keyword>
<accession>A0A6A1Q3H9</accession>
<sequence>VIDIVILCQIELLFALKKTKQKQKQKPPPKTCIYALELFHSSFPTLQKTGTLATGNTLTSRRLISEEEYEILENITDPIKKSWKLLILVQKKGEVSGQLFLNCLLSTFSESATIWDLNHLNHEKELEDPEITMSFKEKEHLDLETSESFTDKKAGYQETAWSSRENEKEYNTPKFTSLQLVENVEYEFLATIEYLQDEQRYEEPGDFLHLGKEDYLESVGYSEDGDTPVEEDAYDDPECIIYDSKEDSLYSETMEFSDEEQNYGDSETGMSLEEEEEKSMEGMGMIKKKVFKDVLSCLNPDTSRKLLPDFVKQFFLDRGCRWVTETPGDLAWNFLMKLQALDMTVRDSVLRHKVLGEDSKGEFLTGVENLEIRETETINPLDVLCASMLYSDSSLQREVMSNICRKEQKHFNAGGHEGHCEGAVNAVFRKACRGYRKFLTLMKMPVISFLLQVQNPQHTAQPCPPEIHKIFLHQDLPVLVLPQQISDGLVEVTWSFPDSDGLKENPSFFQKAVAVANLRGDLESFWTQFGFLMEVSSAVFFFIDCLGEKEWDLLMFLGEAAIERCYFVLSPQARENEEAQIFQRILKLKPSQLLFWEEEEAGERGRNMEGLQAALKEVMSSSLRCVSVEDIAPLARELGIQIDHDFENMQGIQVSPTENLAGTAEDEGPQRHSQPKNSSESPA</sequence>
<evidence type="ECO:0000313" key="3">
    <source>
        <dbReference type="EMBL" id="KAB0401834.1"/>
    </source>
</evidence>
<name>A0A6A1Q3H9_BALPH</name>
<feature type="compositionally biased region" description="Polar residues" evidence="1">
    <location>
        <begin position="671"/>
        <end position="683"/>
    </location>
</feature>
<feature type="non-terminal residue" evidence="3">
    <location>
        <position position="1"/>
    </location>
</feature>
<dbReference type="AlphaFoldDB" id="A0A6A1Q3H9"/>
<dbReference type="Gene3D" id="1.10.533.10">
    <property type="entry name" value="Death Domain, Fas"/>
    <property type="match status" value="1"/>
</dbReference>
<proteinExistence type="predicted"/>
<dbReference type="InterPro" id="IPR011029">
    <property type="entry name" value="DEATH-like_dom_sf"/>
</dbReference>
<dbReference type="GO" id="GO:0042981">
    <property type="term" value="P:regulation of apoptotic process"/>
    <property type="evidence" value="ECO:0007669"/>
    <property type="project" value="InterPro"/>
</dbReference>
<dbReference type="EMBL" id="SGJD01001137">
    <property type="protein sequence ID" value="KAB0401834.1"/>
    <property type="molecule type" value="Genomic_DNA"/>
</dbReference>
<dbReference type="InterPro" id="IPR057365">
    <property type="entry name" value="URGCP"/>
</dbReference>
<protein>
    <recommendedName>
        <fullName evidence="2">CARD domain-containing protein</fullName>
    </recommendedName>
</protein>
<dbReference type="PROSITE" id="PS50209">
    <property type="entry name" value="CARD"/>
    <property type="match status" value="1"/>
</dbReference>
<dbReference type="CDD" id="cd01671">
    <property type="entry name" value="CARD"/>
    <property type="match status" value="1"/>
</dbReference>
<feature type="domain" description="CARD" evidence="2">
    <location>
        <begin position="56"/>
        <end position="104"/>
    </location>
</feature>
<evidence type="ECO:0000313" key="4">
    <source>
        <dbReference type="Proteomes" id="UP000437017"/>
    </source>
</evidence>
<dbReference type="PANTHER" id="PTHR22797:SF36">
    <property type="entry name" value="CASPASE RECRUITMENT DOMAIN-CONTAINING PROTEIN 6"/>
    <property type="match status" value="1"/>
</dbReference>